<gene>
    <name evidence="2" type="ORF">FNJ60_08170</name>
</gene>
<evidence type="ECO:0000313" key="2">
    <source>
        <dbReference type="EMBL" id="TYK33549.1"/>
    </source>
</evidence>
<name>A0A5D3FL85_9BACE</name>
<proteinExistence type="predicted"/>
<keyword evidence="3" id="KW-1185">Reference proteome</keyword>
<comment type="caution">
    <text evidence="2">The sequence shown here is derived from an EMBL/GenBank/DDBJ whole genome shotgun (WGS) entry which is preliminary data.</text>
</comment>
<evidence type="ECO:0008006" key="4">
    <source>
        <dbReference type="Google" id="ProtNLM"/>
    </source>
</evidence>
<protein>
    <recommendedName>
        <fullName evidence="4">Transmembrane protein</fullName>
    </recommendedName>
</protein>
<evidence type="ECO:0000313" key="3">
    <source>
        <dbReference type="Proteomes" id="UP000324383"/>
    </source>
</evidence>
<evidence type="ECO:0000256" key="1">
    <source>
        <dbReference type="SAM" id="Phobius"/>
    </source>
</evidence>
<dbReference type="AlphaFoldDB" id="A0A5D3FL85"/>
<dbReference type="RefSeq" id="WP_148730483.1">
    <property type="nucleotide sequence ID" value="NZ_VKLW01000015.1"/>
</dbReference>
<reference evidence="2 3" key="1">
    <citation type="submission" date="2019-07" db="EMBL/GenBank/DDBJ databases">
        <title>Draft Genome Sequences of Bacteroides pyogenes Strains Isolated from the Uterus Holstein Dairy Cows with Metritis.</title>
        <authorList>
            <person name="Cunha F."/>
            <person name="Galvao K.N."/>
            <person name="Jeon S.J."/>
            <person name="Jeong K.C."/>
        </authorList>
    </citation>
    <scope>NUCLEOTIDE SEQUENCE [LARGE SCALE GENOMIC DNA]</scope>
    <source>
        <strain evidence="2 3">KG-31</strain>
    </source>
</reference>
<dbReference type="EMBL" id="VKLW01000015">
    <property type="protein sequence ID" value="TYK33549.1"/>
    <property type="molecule type" value="Genomic_DNA"/>
</dbReference>
<keyword evidence="1" id="KW-0472">Membrane</keyword>
<accession>A0A5D3FL85</accession>
<dbReference type="Proteomes" id="UP000324383">
    <property type="component" value="Unassembled WGS sequence"/>
</dbReference>
<sequence>MPAMFHRHPLSKNTTLRSIGIAGLILFILLPILFFRFPPLGFLRLLLFDFSLNPSQPVNNRDKVNKARNKMVQ</sequence>
<keyword evidence="1" id="KW-1133">Transmembrane helix</keyword>
<feature type="transmembrane region" description="Helical" evidence="1">
    <location>
        <begin position="15"/>
        <end position="35"/>
    </location>
</feature>
<keyword evidence="1" id="KW-0812">Transmembrane</keyword>
<organism evidence="2 3">
    <name type="scientific">Bacteroides pyogenes</name>
    <dbReference type="NCBI Taxonomy" id="310300"/>
    <lineage>
        <taxon>Bacteria</taxon>
        <taxon>Pseudomonadati</taxon>
        <taxon>Bacteroidota</taxon>
        <taxon>Bacteroidia</taxon>
        <taxon>Bacteroidales</taxon>
        <taxon>Bacteroidaceae</taxon>
        <taxon>Bacteroides</taxon>
    </lineage>
</organism>